<evidence type="ECO:0000256" key="5">
    <source>
        <dbReference type="ARBA" id="ARBA00022801"/>
    </source>
</evidence>
<evidence type="ECO:0000259" key="9">
    <source>
        <dbReference type="Pfam" id="PF01979"/>
    </source>
</evidence>
<dbReference type="SUPFAM" id="SSF51556">
    <property type="entry name" value="Metallo-dependent hydrolases"/>
    <property type="match status" value="1"/>
</dbReference>
<keyword evidence="11" id="KW-1185">Reference proteome</keyword>
<comment type="cofactor">
    <cofactor evidence="8">
        <name>Zn(2+)</name>
        <dbReference type="ChEBI" id="CHEBI:29105"/>
    </cofactor>
    <text evidence="8">Binds 1 zinc ion per subunit.</text>
</comment>
<dbReference type="InterPro" id="IPR011059">
    <property type="entry name" value="Metal-dep_hydrolase_composite"/>
</dbReference>
<evidence type="ECO:0000313" key="10">
    <source>
        <dbReference type="EMBL" id="PJM79314.1"/>
    </source>
</evidence>
<protein>
    <recommendedName>
        <fullName evidence="3 7">Guanine deaminase</fullName>
        <shortName evidence="8">Guanase</shortName>
        <ecNumber evidence="3 7">3.5.4.3</ecNumber>
    </recommendedName>
    <alternativeName>
        <fullName evidence="8">Guanine aminohydrolase</fullName>
    </alternativeName>
</protein>
<dbReference type="PANTHER" id="PTHR11271:SF6">
    <property type="entry name" value="GUANINE DEAMINASE"/>
    <property type="match status" value="1"/>
</dbReference>
<evidence type="ECO:0000256" key="6">
    <source>
        <dbReference type="ARBA" id="ARBA00022833"/>
    </source>
</evidence>
<dbReference type="GO" id="GO:0008270">
    <property type="term" value="F:zinc ion binding"/>
    <property type="evidence" value="ECO:0007669"/>
    <property type="project" value="UniProtKB-UniRule"/>
</dbReference>
<sequence>MTISLAIEGSGFTSKTRDEVRYFEHALFVIDEHGVIQSVLEPGDECYQSEKAQAQANGTYQSIADGSYLLPGFIDLHVHAPQWAQDGTGLDEPLEVWLGKYTFPTESKFADESFAHTVYEDLVTRMLSTGTTTASYYATVHRNGSLVLAQGAERLGQRALVGKVVMDDPEANPEYYRDASAQAAIEETERFINEVAKLNEHSVQGVYPVITPRFIPSCTDEALRGLGELAERYKTYAYIQTHCSESDWEHGYAYERYGRSDTHMLREFGLFTDRSILAHSVYPSEEDMRVFAETGAIAVHCPLSNAFFAGAVAPIRRYLAAGMHVALGSDISGGYNPDLYGAIRQAMISSRMLETGVNRDLAAQERGVEGSALTLSNAFYLATAGGGESLGLPIGRLEAGYAWDAQVVDTRHPGARLPIFEPNEPASDIFQKIMNLAVPENVRTVWVQGRKVVNKENGAR</sequence>
<dbReference type="Pfam" id="PF01979">
    <property type="entry name" value="Amidohydro_1"/>
    <property type="match status" value="1"/>
</dbReference>
<reference evidence="10 11" key="1">
    <citation type="submission" date="2017-11" db="EMBL/GenBank/DDBJ databases">
        <title>Draft genome sequences of strains TRE 1, TRE D, TRE H and TRI 7, isolated from tamarins, belonging to four potential novel Bifidobacterium species.</title>
        <authorList>
            <person name="Mattarelli P."/>
            <person name="Modesto M."/>
            <person name="Bonetti A."/>
            <person name="Puglisi E."/>
            <person name="Morelli L."/>
        </authorList>
    </citation>
    <scope>NUCLEOTIDE SEQUENCE [LARGE SCALE GENOMIC DNA]</scope>
    <source>
        <strain evidence="11">TRED</strain>
    </source>
</reference>
<keyword evidence="5 8" id="KW-0378">Hydrolase</keyword>
<keyword evidence="6 8" id="KW-0862">Zinc</keyword>
<dbReference type="Gene3D" id="3.20.20.140">
    <property type="entry name" value="Metal-dependent hydrolases"/>
    <property type="match status" value="1"/>
</dbReference>
<evidence type="ECO:0000256" key="7">
    <source>
        <dbReference type="NCBIfam" id="TIGR02967"/>
    </source>
</evidence>
<evidence type="ECO:0000256" key="4">
    <source>
        <dbReference type="ARBA" id="ARBA00022723"/>
    </source>
</evidence>
<dbReference type="AlphaFoldDB" id="A0A2M9HR62"/>
<evidence type="ECO:0000256" key="8">
    <source>
        <dbReference type="RuleBase" id="RU366009"/>
    </source>
</evidence>
<name>A0A2M9HR62_9BIFI</name>
<dbReference type="InterPro" id="IPR051607">
    <property type="entry name" value="Metallo-dep_hydrolases"/>
</dbReference>
<dbReference type="InterPro" id="IPR014311">
    <property type="entry name" value="Guanine_deaminase"/>
</dbReference>
<dbReference type="GO" id="GO:0006147">
    <property type="term" value="P:guanine catabolic process"/>
    <property type="evidence" value="ECO:0007669"/>
    <property type="project" value="UniProtKB-UniRule"/>
</dbReference>
<dbReference type="OrthoDB" id="3189065at2"/>
<gene>
    <name evidence="10" type="primary">guaD</name>
    <name evidence="10" type="ORF">CUU80_04570</name>
</gene>
<dbReference type="Gene3D" id="2.30.40.10">
    <property type="entry name" value="Urease, subunit C, domain 1"/>
    <property type="match status" value="1"/>
</dbReference>
<dbReference type="Proteomes" id="UP000228755">
    <property type="component" value="Unassembled WGS sequence"/>
</dbReference>
<comment type="caution">
    <text evidence="10">The sequence shown here is derived from an EMBL/GenBank/DDBJ whole genome shotgun (WGS) entry which is preliminary data.</text>
</comment>
<dbReference type="GO" id="GO:0005829">
    <property type="term" value="C:cytosol"/>
    <property type="evidence" value="ECO:0007669"/>
    <property type="project" value="TreeGrafter"/>
</dbReference>
<feature type="domain" description="Amidohydrolase-related" evidence="9">
    <location>
        <begin position="68"/>
        <end position="452"/>
    </location>
</feature>
<evidence type="ECO:0000256" key="2">
    <source>
        <dbReference type="ARBA" id="ARBA00006745"/>
    </source>
</evidence>
<dbReference type="UniPathway" id="UPA00603">
    <property type="reaction ID" value="UER00660"/>
</dbReference>
<comment type="similarity">
    <text evidence="2 8">Belongs to the metallo-dependent hydrolases superfamily. ATZ/TRZ family.</text>
</comment>
<dbReference type="NCBIfam" id="TIGR02967">
    <property type="entry name" value="guan_deamin"/>
    <property type="match status" value="1"/>
</dbReference>
<evidence type="ECO:0000256" key="3">
    <source>
        <dbReference type="ARBA" id="ARBA00012781"/>
    </source>
</evidence>
<accession>A0A2M9HR62</accession>
<organism evidence="10 11">
    <name type="scientific">Bifidobacterium scaligerum</name>
    <dbReference type="NCBI Taxonomy" id="2052656"/>
    <lineage>
        <taxon>Bacteria</taxon>
        <taxon>Bacillati</taxon>
        <taxon>Actinomycetota</taxon>
        <taxon>Actinomycetes</taxon>
        <taxon>Bifidobacteriales</taxon>
        <taxon>Bifidobacteriaceae</taxon>
        <taxon>Bifidobacterium</taxon>
    </lineage>
</organism>
<comment type="function">
    <text evidence="8">Catalyzes the hydrolytic deamination of guanine, producing xanthine and ammonia.</text>
</comment>
<dbReference type="RefSeq" id="WP_100496171.1">
    <property type="nucleotide sequence ID" value="NZ_PGLQ01000002.1"/>
</dbReference>
<comment type="pathway">
    <text evidence="1 8">Purine metabolism; guanine degradation; xanthine from guanine: step 1/1.</text>
</comment>
<dbReference type="GO" id="GO:0008892">
    <property type="term" value="F:guanine deaminase activity"/>
    <property type="evidence" value="ECO:0007669"/>
    <property type="project" value="UniProtKB-UniRule"/>
</dbReference>
<keyword evidence="4 8" id="KW-0479">Metal-binding</keyword>
<proteinExistence type="inferred from homology"/>
<dbReference type="EC" id="3.5.4.3" evidence="3 7"/>
<dbReference type="InterPro" id="IPR006680">
    <property type="entry name" value="Amidohydro-rel"/>
</dbReference>
<dbReference type="EMBL" id="PGLQ01000002">
    <property type="protein sequence ID" value="PJM79314.1"/>
    <property type="molecule type" value="Genomic_DNA"/>
</dbReference>
<evidence type="ECO:0000256" key="1">
    <source>
        <dbReference type="ARBA" id="ARBA00004984"/>
    </source>
</evidence>
<dbReference type="InterPro" id="IPR032466">
    <property type="entry name" value="Metal_Hydrolase"/>
</dbReference>
<dbReference type="PANTHER" id="PTHR11271">
    <property type="entry name" value="GUANINE DEAMINASE"/>
    <property type="match status" value="1"/>
</dbReference>
<comment type="catalytic activity">
    <reaction evidence="8">
        <text>guanine + H2O + H(+) = xanthine + NH4(+)</text>
        <dbReference type="Rhea" id="RHEA:14665"/>
        <dbReference type="ChEBI" id="CHEBI:15377"/>
        <dbReference type="ChEBI" id="CHEBI:15378"/>
        <dbReference type="ChEBI" id="CHEBI:16235"/>
        <dbReference type="ChEBI" id="CHEBI:17712"/>
        <dbReference type="ChEBI" id="CHEBI:28938"/>
        <dbReference type="EC" id="3.5.4.3"/>
    </reaction>
</comment>
<evidence type="ECO:0000313" key="11">
    <source>
        <dbReference type="Proteomes" id="UP000228755"/>
    </source>
</evidence>